<evidence type="ECO:0000313" key="2">
    <source>
        <dbReference type="Proteomes" id="UP000054549"/>
    </source>
</evidence>
<gene>
    <name evidence="1" type="ORF">M378DRAFT_820820</name>
</gene>
<name>A0A0C2WZB0_AMAMK</name>
<dbReference type="HOGENOM" id="CLU_3031899_0_0_1"/>
<dbReference type="EMBL" id="KN818280">
    <property type="protein sequence ID" value="KIL61758.1"/>
    <property type="molecule type" value="Genomic_DNA"/>
</dbReference>
<evidence type="ECO:0000313" key="1">
    <source>
        <dbReference type="EMBL" id="KIL61758.1"/>
    </source>
</evidence>
<protein>
    <submittedName>
        <fullName evidence="1">Uncharacterized protein</fullName>
    </submittedName>
</protein>
<keyword evidence="2" id="KW-1185">Reference proteome</keyword>
<reference evidence="1 2" key="1">
    <citation type="submission" date="2014-04" db="EMBL/GenBank/DDBJ databases">
        <title>Evolutionary Origins and Diversification of the Mycorrhizal Mutualists.</title>
        <authorList>
            <consortium name="DOE Joint Genome Institute"/>
            <consortium name="Mycorrhizal Genomics Consortium"/>
            <person name="Kohler A."/>
            <person name="Kuo A."/>
            <person name="Nagy L.G."/>
            <person name="Floudas D."/>
            <person name="Copeland A."/>
            <person name="Barry K.W."/>
            <person name="Cichocki N."/>
            <person name="Veneault-Fourrey C."/>
            <person name="LaButti K."/>
            <person name="Lindquist E.A."/>
            <person name="Lipzen A."/>
            <person name="Lundell T."/>
            <person name="Morin E."/>
            <person name="Murat C."/>
            <person name="Riley R."/>
            <person name="Ohm R."/>
            <person name="Sun H."/>
            <person name="Tunlid A."/>
            <person name="Henrissat B."/>
            <person name="Grigoriev I.V."/>
            <person name="Hibbett D.S."/>
            <person name="Martin F."/>
        </authorList>
    </citation>
    <scope>NUCLEOTIDE SEQUENCE [LARGE SCALE GENOMIC DNA]</scope>
    <source>
        <strain evidence="1 2">Koide BX008</strain>
    </source>
</reference>
<organism evidence="1 2">
    <name type="scientific">Amanita muscaria (strain Koide BX008)</name>
    <dbReference type="NCBI Taxonomy" id="946122"/>
    <lineage>
        <taxon>Eukaryota</taxon>
        <taxon>Fungi</taxon>
        <taxon>Dikarya</taxon>
        <taxon>Basidiomycota</taxon>
        <taxon>Agaricomycotina</taxon>
        <taxon>Agaricomycetes</taxon>
        <taxon>Agaricomycetidae</taxon>
        <taxon>Agaricales</taxon>
        <taxon>Pluteineae</taxon>
        <taxon>Amanitaceae</taxon>
        <taxon>Amanita</taxon>
    </lineage>
</organism>
<dbReference type="InParanoid" id="A0A0C2WZB0"/>
<accession>A0A0C2WZB0</accession>
<proteinExistence type="predicted"/>
<dbReference type="AlphaFoldDB" id="A0A0C2WZB0"/>
<sequence length="55" mass="6544">MSFPPCNFENLAHCSHMHHTLTQLNPNCPWLLRLAPQSVVLTMRRPYFYFQLGRQ</sequence>
<dbReference type="Proteomes" id="UP000054549">
    <property type="component" value="Unassembled WGS sequence"/>
</dbReference>